<evidence type="ECO:0000313" key="2">
    <source>
        <dbReference type="Proteomes" id="UP000242972"/>
    </source>
</evidence>
<gene>
    <name evidence="1" type="ORF">C7B46_09000</name>
</gene>
<protein>
    <submittedName>
        <fullName evidence="1">Uncharacterized protein</fullName>
    </submittedName>
</protein>
<name>A0A2T2XGX4_9FIRM</name>
<proteinExistence type="predicted"/>
<dbReference type="Proteomes" id="UP000242972">
    <property type="component" value="Unassembled WGS sequence"/>
</dbReference>
<evidence type="ECO:0000313" key="1">
    <source>
        <dbReference type="EMBL" id="PSR33730.1"/>
    </source>
</evidence>
<reference evidence="1 2" key="1">
    <citation type="journal article" date="2014" name="BMC Genomics">
        <title>Comparison of environmental and isolate Sulfobacillus genomes reveals diverse carbon, sulfur, nitrogen, and hydrogen metabolisms.</title>
        <authorList>
            <person name="Justice N.B."/>
            <person name="Norman A."/>
            <person name="Brown C.T."/>
            <person name="Singh A."/>
            <person name="Thomas B.C."/>
            <person name="Banfield J.F."/>
        </authorList>
    </citation>
    <scope>NUCLEOTIDE SEQUENCE [LARGE SCALE GENOMIC DNA]</scope>
    <source>
        <strain evidence="1">AMDSBA4</strain>
    </source>
</reference>
<organism evidence="1 2">
    <name type="scientific">Sulfobacillus benefaciens</name>
    <dbReference type="NCBI Taxonomy" id="453960"/>
    <lineage>
        <taxon>Bacteria</taxon>
        <taxon>Bacillati</taxon>
        <taxon>Bacillota</taxon>
        <taxon>Clostridia</taxon>
        <taxon>Eubacteriales</taxon>
        <taxon>Clostridiales Family XVII. Incertae Sedis</taxon>
        <taxon>Sulfobacillus</taxon>
    </lineage>
</organism>
<dbReference type="AlphaFoldDB" id="A0A2T2XGX4"/>
<accession>A0A2T2XGX4</accession>
<dbReference type="EMBL" id="PXYW01000017">
    <property type="protein sequence ID" value="PSR33730.1"/>
    <property type="molecule type" value="Genomic_DNA"/>
</dbReference>
<comment type="caution">
    <text evidence="1">The sequence shown here is derived from an EMBL/GenBank/DDBJ whole genome shotgun (WGS) entry which is preliminary data.</text>
</comment>
<sequence length="171" mass="18856">MKVKKRWMVVAGTALVLIGSYVWRTYPRSVNITLDGIQYHLGSTPGVTPVTVALHGFREQPLFGPETFFGTIDITGATLPYLANGTYQTIPLNSHFGGLIVYYTRLHQLVDYGAIYPNRGFTEFAVQEWQHSGWSSANGLVIAAPAQTQTQGLQLANKLIHAYVLPGHPLK</sequence>